<comment type="subcellular location">
    <subcellularLocation>
        <location evidence="4">Mitochondrion</location>
    </subcellularLocation>
</comment>
<sequence length="352" mass="39435">MTDKTNPVKTSDYFLGGGQYPFGGWLPKAIAAPTPVSCLVHSSTLVTAGIMLMDCTLLAKIWPECLISTSTVTLPLGLAPNPRKYACLLWRMSVACTQQPWRTVADRSLVMSDRFVPYSSLIRSFYRLLMNLIIGVAGRLLVCKNYGLSLQRLKHTLPDLPYDYGALEPILSAEIMKVHHSKHHVAYVNALNQAEEKVKEALAKGNMQAVVAATKLMNFNAGGHINHTLFWEGLTTVKDSGEPSSELMTAIKKDFGSLETMRDKLSTKTIAIQGSGWGWLAYDKEMRRLQLACCPNQDILQSTTGLIPLFCIDVWEHAYYLQYKNVRPDFVKAIWKIANWKVISDRYAKAMR</sequence>
<reference evidence="18" key="2">
    <citation type="submission" date="2016-11" db="UniProtKB">
        <authorList>
            <consortium name="WormBaseParasite"/>
        </authorList>
    </citation>
    <scope>IDENTIFICATION</scope>
</reference>
<dbReference type="InterPro" id="IPR001750">
    <property type="entry name" value="ND/Mrp_TM"/>
</dbReference>
<dbReference type="InterPro" id="IPR019832">
    <property type="entry name" value="Mn/Fe_SOD_C"/>
</dbReference>
<comment type="subunit">
    <text evidence="6">Homotetramer.</text>
</comment>
<dbReference type="eggNOG" id="KOG0876">
    <property type="taxonomic scope" value="Eukaryota"/>
</dbReference>
<keyword evidence="10" id="KW-0464">Manganese</keyword>
<name>A0A1I7VXX9_LOALO</name>
<evidence type="ECO:0000313" key="17">
    <source>
        <dbReference type="Proteomes" id="UP000095285"/>
    </source>
</evidence>
<comment type="function">
    <text evidence="3">Core subunit of the mitochondrial membrane respiratory chain NADH dehydrogenase (Complex I) that is believed to belong to the minimal assembly required for catalysis. Complex I functions in the transfer of electrons from NADH to the respiratory chain. The immediate electron acceptor for the enzyme is believed to be ubiquinone.</text>
</comment>
<evidence type="ECO:0000256" key="4">
    <source>
        <dbReference type="ARBA" id="ARBA00004173"/>
    </source>
</evidence>
<comment type="catalytic activity">
    <reaction evidence="12">
        <text>a ubiquinone + NADH + 5 H(+)(in) = a ubiquinol + NAD(+) + 4 H(+)(out)</text>
        <dbReference type="Rhea" id="RHEA:29091"/>
        <dbReference type="Rhea" id="RHEA-COMP:9565"/>
        <dbReference type="Rhea" id="RHEA-COMP:9566"/>
        <dbReference type="ChEBI" id="CHEBI:15378"/>
        <dbReference type="ChEBI" id="CHEBI:16389"/>
        <dbReference type="ChEBI" id="CHEBI:17976"/>
        <dbReference type="ChEBI" id="CHEBI:57540"/>
        <dbReference type="ChEBI" id="CHEBI:57945"/>
        <dbReference type="EC" id="7.1.1.2"/>
    </reaction>
</comment>
<dbReference type="Pfam" id="PF00361">
    <property type="entry name" value="Proton_antipo_M"/>
    <property type="match status" value="1"/>
</dbReference>
<dbReference type="Pfam" id="PF02777">
    <property type="entry name" value="Sod_Fe_C"/>
    <property type="match status" value="1"/>
</dbReference>
<dbReference type="eggNOG" id="KOG4668">
    <property type="taxonomic scope" value="Eukaryota"/>
</dbReference>
<keyword evidence="17" id="KW-1185">Reference proteome</keyword>
<dbReference type="GO" id="GO:0008137">
    <property type="term" value="F:NADH dehydrogenase (ubiquinone) activity"/>
    <property type="evidence" value="ECO:0007669"/>
    <property type="project" value="UniProtKB-EC"/>
</dbReference>
<evidence type="ECO:0000256" key="5">
    <source>
        <dbReference type="ARBA" id="ARBA00008714"/>
    </source>
</evidence>
<proteinExistence type="inferred from homology"/>
<reference evidence="16 17" key="1">
    <citation type="submission" date="2012-04" db="EMBL/GenBank/DDBJ databases">
        <title>The Genome Sequence of Loa loa.</title>
        <authorList>
            <consortium name="The Broad Institute Genome Sequencing Platform"/>
            <consortium name="Broad Institute Genome Sequencing Center for Infectious Disease"/>
            <person name="Nutman T.B."/>
            <person name="Fink D.L."/>
            <person name="Russ C."/>
            <person name="Young S."/>
            <person name="Zeng Q."/>
            <person name="Gargeya S."/>
            <person name="Alvarado L."/>
            <person name="Berlin A."/>
            <person name="Chapman S.B."/>
            <person name="Chen Z."/>
            <person name="Freedman E."/>
            <person name="Gellesch M."/>
            <person name="Goldberg J."/>
            <person name="Griggs A."/>
            <person name="Gujja S."/>
            <person name="Heilman E.R."/>
            <person name="Heiman D."/>
            <person name="Howarth C."/>
            <person name="Mehta T."/>
            <person name="Neiman D."/>
            <person name="Pearson M."/>
            <person name="Roberts A."/>
            <person name="Saif S."/>
            <person name="Shea T."/>
            <person name="Shenoy N."/>
            <person name="Sisk P."/>
            <person name="Stolte C."/>
            <person name="Sykes S."/>
            <person name="White J."/>
            <person name="Yandava C."/>
            <person name="Haas B."/>
            <person name="Henn M.R."/>
            <person name="Nusbaum C."/>
            <person name="Birren B."/>
        </authorList>
    </citation>
    <scope>NUCLEOTIDE SEQUENCE [LARGE SCALE GENOMIC DNA]</scope>
</reference>
<feature type="domain" description="Manganese/iron superoxide dismutase N-terminal" evidence="13">
    <location>
        <begin position="154"/>
        <end position="234"/>
    </location>
</feature>
<evidence type="ECO:0000256" key="1">
    <source>
        <dbReference type="ARBA" id="ARBA00001936"/>
    </source>
</evidence>
<dbReference type="OrthoDB" id="239262at2759"/>
<dbReference type="RefSeq" id="XP_003144052.1">
    <property type="nucleotide sequence ID" value="XM_003144004.2"/>
</dbReference>
<comment type="function">
    <text evidence="2">Destroys superoxide anion radicals which are normally produced within the cells and which are toxic to biological systems.</text>
</comment>
<evidence type="ECO:0000256" key="9">
    <source>
        <dbReference type="ARBA" id="ARBA00023128"/>
    </source>
</evidence>
<dbReference type="GeneID" id="9945900"/>
<dbReference type="CTD" id="9945900"/>
<evidence type="ECO:0000259" key="15">
    <source>
        <dbReference type="Pfam" id="PF02777"/>
    </source>
</evidence>
<dbReference type="InterPro" id="IPR019831">
    <property type="entry name" value="Mn/Fe_SOD_N"/>
</dbReference>
<keyword evidence="9" id="KW-0496">Mitochondrion</keyword>
<evidence type="ECO:0000256" key="10">
    <source>
        <dbReference type="ARBA" id="ARBA00023211"/>
    </source>
</evidence>
<keyword evidence="8" id="KW-0560">Oxidoreductase</keyword>
<accession>A0A1S0TU57</accession>
<evidence type="ECO:0000259" key="13">
    <source>
        <dbReference type="Pfam" id="PF00081"/>
    </source>
</evidence>
<dbReference type="GO" id="GO:0098803">
    <property type="term" value="C:respiratory chain complex"/>
    <property type="evidence" value="ECO:0007669"/>
    <property type="project" value="UniProtKB-ARBA"/>
</dbReference>
<dbReference type="Gene3D" id="3.55.40.20">
    <property type="entry name" value="Iron/manganese superoxide dismutase, C-terminal domain"/>
    <property type="match status" value="1"/>
</dbReference>
<dbReference type="SUPFAM" id="SSF54719">
    <property type="entry name" value="Fe,Mn superoxide dismutase (SOD), C-terminal domain"/>
    <property type="match status" value="1"/>
</dbReference>
<dbReference type="Pfam" id="PF00081">
    <property type="entry name" value="Sod_Fe_N"/>
    <property type="match status" value="1"/>
</dbReference>
<dbReference type="FunCoup" id="A0A1I7VXX9">
    <property type="interactions" value="1469"/>
</dbReference>
<evidence type="ECO:0000256" key="12">
    <source>
        <dbReference type="ARBA" id="ARBA00049551"/>
    </source>
</evidence>
<gene>
    <name evidence="16 18" type="ORF">LOAG_08473</name>
</gene>
<dbReference type="GO" id="GO:0005739">
    <property type="term" value="C:mitochondrion"/>
    <property type="evidence" value="ECO:0007669"/>
    <property type="project" value="UniProtKB-SubCell"/>
</dbReference>
<dbReference type="FunFam" id="1.10.287.990:FF:000001">
    <property type="entry name" value="Superoxide dismutase"/>
    <property type="match status" value="1"/>
</dbReference>
<comment type="cofactor">
    <cofactor evidence="1">
        <name>Mn(2+)</name>
        <dbReference type="ChEBI" id="CHEBI:29035"/>
    </cofactor>
</comment>
<dbReference type="WBParaSite" id="EN70_7510">
    <property type="protein sequence ID" value="EN70_7510"/>
    <property type="gene ID" value="EN70_7510"/>
</dbReference>
<dbReference type="InterPro" id="IPR036314">
    <property type="entry name" value="SOD_C_sf"/>
</dbReference>
<dbReference type="PRINTS" id="PR01703">
    <property type="entry name" value="MNSODISMTASE"/>
</dbReference>
<dbReference type="GO" id="GO:0030145">
    <property type="term" value="F:manganese ion binding"/>
    <property type="evidence" value="ECO:0007669"/>
    <property type="project" value="TreeGrafter"/>
</dbReference>
<evidence type="ECO:0000313" key="18">
    <source>
        <dbReference type="WBParaSite" id="EN70_7510"/>
    </source>
</evidence>
<evidence type="ECO:0000256" key="11">
    <source>
        <dbReference type="ARBA" id="ARBA00049204"/>
    </source>
</evidence>
<feature type="domain" description="Manganese/iron superoxide dismutase C-terminal" evidence="15">
    <location>
        <begin position="243"/>
        <end position="345"/>
    </location>
</feature>
<dbReference type="GO" id="GO:0042803">
    <property type="term" value="F:protein homodimerization activity"/>
    <property type="evidence" value="ECO:0007669"/>
    <property type="project" value="UniProtKB-ARBA"/>
</dbReference>
<dbReference type="Proteomes" id="UP000095285">
    <property type="component" value="Unassembled WGS sequence"/>
</dbReference>
<keyword evidence="7" id="KW-0479">Metal-binding</keyword>
<dbReference type="PANTHER" id="PTHR11404">
    <property type="entry name" value="SUPEROXIDE DISMUTASE 2"/>
    <property type="match status" value="1"/>
</dbReference>
<evidence type="ECO:0000256" key="7">
    <source>
        <dbReference type="ARBA" id="ARBA00022723"/>
    </source>
</evidence>
<dbReference type="PROSITE" id="PS00088">
    <property type="entry name" value="SOD_MN"/>
    <property type="match status" value="1"/>
</dbReference>
<dbReference type="GO" id="GO:0004784">
    <property type="term" value="F:superoxide dismutase activity"/>
    <property type="evidence" value="ECO:0007669"/>
    <property type="project" value="UniProtKB-EC"/>
</dbReference>
<comment type="similarity">
    <text evidence="5">Belongs to the iron/manganese superoxide dismutase family.</text>
</comment>
<dbReference type="InterPro" id="IPR036324">
    <property type="entry name" value="Mn/Fe_SOD_N_sf"/>
</dbReference>
<dbReference type="KEGG" id="loa:LOAG_08473"/>
<dbReference type="SUPFAM" id="SSF46609">
    <property type="entry name" value="Fe,Mn superoxide dismutase (SOD), N-terminal domain"/>
    <property type="match status" value="1"/>
</dbReference>
<evidence type="ECO:0000256" key="8">
    <source>
        <dbReference type="ARBA" id="ARBA00023002"/>
    </source>
</evidence>
<dbReference type="InterPro" id="IPR001189">
    <property type="entry name" value="Mn/Fe_SOD"/>
</dbReference>
<feature type="domain" description="NADH:quinone oxidoreductase/Mrp antiporter transmembrane" evidence="14">
    <location>
        <begin position="18"/>
        <end position="54"/>
    </location>
</feature>
<dbReference type="FunFam" id="3.55.40.20:FF:000003">
    <property type="entry name" value="Superoxide dismutase [Mn], mitochondrial"/>
    <property type="match status" value="1"/>
</dbReference>
<accession>A0A1I7VXX9</accession>
<evidence type="ECO:0000313" key="16">
    <source>
        <dbReference type="EMBL" id="EFO20017.1"/>
    </source>
</evidence>
<evidence type="ECO:0000256" key="6">
    <source>
        <dbReference type="ARBA" id="ARBA00011881"/>
    </source>
</evidence>
<dbReference type="InterPro" id="IPR019833">
    <property type="entry name" value="Mn/Fe_SOD_BS"/>
</dbReference>
<organism evidence="17 18">
    <name type="scientific">Loa loa</name>
    <name type="common">Eye worm</name>
    <name type="synonym">Filaria loa</name>
    <dbReference type="NCBI Taxonomy" id="7209"/>
    <lineage>
        <taxon>Eukaryota</taxon>
        <taxon>Metazoa</taxon>
        <taxon>Ecdysozoa</taxon>
        <taxon>Nematoda</taxon>
        <taxon>Chromadorea</taxon>
        <taxon>Rhabditida</taxon>
        <taxon>Spirurina</taxon>
        <taxon>Spiruromorpha</taxon>
        <taxon>Filarioidea</taxon>
        <taxon>Onchocercidae</taxon>
        <taxon>Loa</taxon>
    </lineage>
</organism>
<dbReference type="PANTHER" id="PTHR11404:SF6">
    <property type="entry name" value="SUPEROXIDE DISMUTASE [MN], MITOCHONDRIAL"/>
    <property type="match status" value="1"/>
</dbReference>
<protein>
    <submittedName>
        <fullName evidence="18">Superoxide dismutase</fullName>
    </submittedName>
</protein>
<dbReference type="Gene3D" id="1.10.287.990">
    <property type="entry name" value="Fe,Mn superoxide dismutase (SOD) domain"/>
    <property type="match status" value="1"/>
</dbReference>
<comment type="catalytic activity">
    <reaction evidence="11">
        <text>2 superoxide + 2 H(+) = H2O2 + O2</text>
        <dbReference type="Rhea" id="RHEA:20696"/>
        <dbReference type="ChEBI" id="CHEBI:15378"/>
        <dbReference type="ChEBI" id="CHEBI:15379"/>
        <dbReference type="ChEBI" id="CHEBI:16240"/>
        <dbReference type="ChEBI" id="CHEBI:18421"/>
        <dbReference type="EC" id="1.15.1.1"/>
    </reaction>
</comment>
<evidence type="ECO:0000259" key="14">
    <source>
        <dbReference type="Pfam" id="PF00361"/>
    </source>
</evidence>
<dbReference type="InterPro" id="IPR050265">
    <property type="entry name" value="Fe/Mn_Superoxide_Dismutase"/>
</dbReference>
<dbReference type="AlphaFoldDB" id="A0A1I7VXX9"/>
<evidence type="ECO:0000256" key="3">
    <source>
        <dbReference type="ARBA" id="ARBA00003257"/>
    </source>
</evidence>
<evidence type="ECO:0000256" key="2">
    <source>
        <dbReference type="ARBA" id="ARBA00002170"/>
    </source>
</evidence>
<dbReference type="STRING" id="7209.A0A1I7VXX9"/>
<dbReference type="EMBL" id="JH712154">
    <property type="protein sequence ID" value="EFO20017.1"/>
    <property type="molecule type" value="Genomic_DNA"/>
</dbReference>